<evidence type="ECO:0000313" key="2">
    <source>
        <dbReference type="EMBL" id="ABA88598.1"/>
    </source>
</evidence>
<dbReference type="KEGG" id="pca:Pcar_1349"/>
<reference evidence="2 3" key="2">
    <citation type="journal article" date="2012" name="BMC Genomics">
        <title>The genome of Pelobacter carbinolicus reveals surprising metabolic capabilities and physiological features.</title>
        <authorList>
            <person name="Aklujkar M."/>
            <person name="Haveman S.A."/>
            <person name="Didonato R.Jr."/>
            <person name="Chertkov O."/>
            <person name="Han C.S."/>
            <person name="Land M.L."/>
            <person name="Brown P."/>
            <person name="Lovley D.R."/>
        </authorList>
    </citation>
    <scope>NUCLEOTIDE SEQUENCE [LARGE SCALE GENOMIC DNA]</scope>
    <source>
        <strain evidence="3">DSM 2380 / NBRC 103641 / GraBd1</strain>
    </source>
</reference>
<dbReference type="HOGENOM" id="CLU_068699_0_1_7"/>
<evidence type="ECO:0000313" key="3">
    <source>
        <dbReference type="Proteomes" id="UP000002534"/>
    </source>
</evidence>
<evidence type="ECO:0000256" key="1">
    <source>
        <dbReference type="SAM" id="Phobius"/>
    </source>
</evidence>
<keyword evidence="1" id="KW-0472">Membrane</keyword>
<sequence>MKILVYIFLVMAMLMLVWIGIGVWFERGVKEPGYKVERKANGYEVRQYESYLLAEARIPSGVDDPLREGFRMLFDYISGANAGSQKIKMTAPVLQEGGAAEKIPMTKPVLSLREQNVSVVSFVLPADYTLQTTPLPENPGIQICEIASRRVAVIRFSGYASDEIIDKQSKRLISFLMRDGLKTKGAFMAAYYNPPWTPPFMRRNEVMVDLE</sequence>
<gene>
    <name evidence="2" type="ordered locus">Pcar_1349</name>
</gene>
<dbReference type="RefSeq" id="WP_011341075.1">
    <property type="nucleotide sequence ID" value="NC_007498.2"/>
</dbReference>
<feature type="transmembrane region" description="Helical" evidence="1">
    <location>
        <begin position="6"/>
        <end position="25"/>
    </location>
</feature>
<dbReference type="InterPro" id="IPR006917">
    <property type="entry name" value="SOUL_heme-bd"/>
</dbReference>
<dbReference type="AlphaFoldDB" id="Q3A4V9"/>
<organism evidence="2 3">
    <name type="scientific">Syntrophotalea carbinolica (strain DSM 2380 / NBRC 103641 / GraBd1)</name>
    <name type="common">Pelobacter carbinolicus</name>
    <dbReference type="NCBI Taxonomy" id="338963"/>
    <lineage>
        <taxon>Bacteria</taxon>
        <taxon>Pseudomonadati</taxon>
        <taxon>Thermodesulfobacteriota</taxon>
        <taxon>Desulfuromonadia</taxon>
        <taxon>Desulfuromonadales</taxon>
        <taxon>Syntrophotaleaceae</taxon>
        <taxon>Syntrophotalea</taxon>
    </lineage>
</organism>
<name>Q3A4V9_SYNC1</name>
<dbReference type="Gene3D" id="3.20.80.10">
    <property type="entry name" value="Regulatory factor, effector binding domain"/>
    <property type="match status" value="1"/>
</dbReference>
<dbReference type="Pfam" id="PF04832">
    <property type="entry name" value="SOUL"/>
    <property type="match status" value="1"/>
</dbReference>
<accession>Q3A4V9</accession>
<dbReference type="PANTHER" id="PTHR11220:SF58">
    <property type="entry name" value="SOUL HEME-BINDING FAMILY PROTEIN"/>
    <property type="match status" value="1"/>
</dbReference>
<dbReference type="eggNOG" id="COG3449">
    <property type="taxonomic scope" value="Bacteria"/>
</dbReference>
<dbReference type="OrthoDB" id="2156220at2"/>
<dbReference type="InterPro" id="IPR011256">
    <property type="entry name" value="Reg_factor_effector_dom_sf"/>
</dbReference>
<protein>
    <submittedName>
        <fullName evidence="2">SOUL domain heme-binding protein, putative</fullName>
    </submittedName>
</protein>
<reference evidence="3" key="1">
    <citation type="submission" date="2005-10" db="EMBL/GenBank/DDBJ databases">
        <title>Complete sequence of Pelobacter carbinolicus DSM 2380.</title>
        <authorList>
            <person name="Copeland A."/>
            <person name="Lucas S."/>
            <person name="Lapidus A."/>
            <person name="Barry K."/>
            <person name="Detter J.C."/>
            <person name="Glavina T."/>
            <person name="Hammon N."/>
            <person name="Israni S."/>
            <person name="Pitluck S."/>
            <person name="Chertkov O."/>
            <person name="Schmutz J."/>
            <person name="Larimer F."/>
            <person name="Land M."/>
            <person name="Kyrpides N."/>
            <person name="Ivanova N."/>
            <person name="Richardson P."/>
        </authorList>
    </citation>
    <scope>NUCLEOTIDE SEQUENCE [LARGE SCALE GENOMIC DNA]</scope>
    <source>
        <strain evidence="3">DSM 2380 / NBRC 103641 / GraBd1</strain>
    </source>
</reference>
<keyword evidence="1" id="KW-0812">Transmembrane</keyword>
<dbReference type="Proteomes" id="UP000002534">
    <property type="component" value="Chromosome"/>
</dbReference>
<dbReference type="EMBL" id="CP000142">
    <property type="protein sequence ID" value="ABA88598.1"/>
    <property type="molecule type" value="Genomic_DNA"/>
</dbReference>
<dbReference type="SUPFAM" id="SSF55136">
    <property type="entry name" value="Probable bacterial effector-binding domain"/>
    <property type="match status" value="1"/>
</dbReference>
<keyword evidence="1" id="KW-1133">Transmembrane helix</keyword>
<dbReference type="STRING" id="338963.Pcar_1349"/>
<dbReference type="PANTHER" id="PTHR11220">
    <property type="entry name" value="HEME-BINDING PROTEIN-RELATED"/>
    <property type="match status" value="1"/>
</dbReference>
<keyword evidence="3" id="KW-1185">Reference proteome</keyword>
<proteinExistence type="predicted"/>